<feature type="region of interest" description="Disordered" evidence="1">
    <location>
        <begin position="186"/>
        <end position="283"/>
    </location>
</feature>
<evidence type="ECO:0000313" key="3">
    <source>
        <dbReference type="Proteomes" id="UP000626092"/>
    </source>
</evidence>
<organism evidence="2 3">
    <name type="scientific">Rhododendron simsii</name>
    <name type="common">Sims's rhododendron</name>
    <dbReference type="NCBI Taxonomy" id="118357"/>
    <lineage>
        <taxon>Eukaryota</taxon>
        <taxon>Viridiplantae</taxon>
        <taxon>Streptophyta</taxon>
        <taxon>Embryophyta</taxon>
        <taxon>Tracheophyta</taxon>
        <taxon>Spermatophyta</taxon>
        <taxon>Magnoliopsida</taxon>
        <taxon>eudicotyledons</taxon>
        <taxon>Gunneridae</taxon>
        <taxon>Pentapetalae</taxon>
        <taxon>asterids</taxon>
        <taxon>Ericales</taxon>
        <taxon>Ericaceae</taxon>
        <taxon>Ericoideae</taxon>
        <taxon>Rhodoreae</taxon>
        <taxon>Rhododendron</taxon>
    </lineage>
</organism>
<dbReference type="EMBL" id="WJXA01000009">
    <property type="protein sequence ID" value="KAF7133306.1"/>
    <property type="molecule type" value="Genomic_DNA"/>
</dbReference>
<feature type="compositionally biased region" description="Polar residues" evidence="1">
    <location>
        <begin position="264"/>
        <end position="283"/>
    </location>
</feature>
<evidence type="ECO:0000256" key="1">
    <source>
        <dbReference type="SAM" id="MobiDB-lite"/>
    </source>
</evidence>
<proteinExistence type="predicted"/>
<comment type="caution">
    <text evidence="2">The sequence shown here is derived from an EMBL/GenBank/DDBJ whole genome shotgun (WGS) entry which is preliminary data.</text>
</comment>
<protein>
    <submittedName>
        <fullName evidence="2">Uncharacterized protein</fullName>
    </submittedName>
</protein>
<dbReference type="AlphaFoldDB" id="A0A834LH22"/>
<name>A0A834LH22_RHOSS</name>
<feature type="compositionally biased region" description="Basic and acidic residues" evidence="1">
    <location>
        <begin position="227"/>
        <end position="243"/>
    </location>
</feature>
<gene>
    <name evidence="2" type="ORF">RHSIM_Rhsim09G0021300</name>
</gene>
<accession>A0A834LH22</accession>
<evidence type="ECO:0000313" key="2">
    <source>
        <dbReference type="EMBL" id="KAF7133306.1"/>
    </source>
</evidence>
<dbReference type="Proteomes" id="UP000626092">
    <property type="component" value="Unassembled WGS sequence"/>
</dbReference>
<feature type="compositionally biased region" description="Basic and acidic residues" evidence="1">
    <location>
        <begin position="203"/>
        <end position="216"/>
    </location>
</feature>
<keyword evidence="3" id="KW-1185">Reference proteome</keyword>
<sequence>MAREIPQHIHTHFHLEVAQQWTLKDNDPRLKYIEKSNFGWVRKLESFKCNIDLLKLLYSRFMPETCHRLESLEEKNVSALCKKFLGKEPHKAARGAINYSWLLTTFGTLENEATTEQIIVSARAYILFILAMLALLIDNLKKEPNKKGVVTLARSAALLEAGGNFYRKWISPLDGAMKQGYRQKVKEYSPTECGDAGPENDEEMPKSEVESPRMEESPNQPENEEERESKIIEGERNEEEREPQQVARLHKRARKQMPEGIIPQRSTRLQNKGKNVGSNLLPS</sequence>
<reference evidence="2" key="1">
    <citation type="submission" date="2019-11" db="EMBL/GenBank/DDBJ databases">
        <authorList>
            <person name="Liu Y."/>
            <person name="Hou J."/>
            <person name="Li T.-Q."/>
            <person name="Guan C.-H."/>
            <person name="Wu X."/>
            <person name="Wu H.-Z."/>
            <person name="Ling F."/>
            <person name="Zhang R."/>
            <person name="Shi X.-G."/>
            <person name="Ren J.-P."/>
            <person name="Chen E.-F."/>
            <person name="Sun J.-M."/>
        </authorList>
    </citation>
    <scope>NUCLEOTIDE SEQUENCE</scope>
    <source>
        <strain evidence="2">Adult_tree_wgs_1</strain>
        <tissue evidence="2">Leaves</tissue>
    </source>
</reference>
<dbReference type="OrthoDB" id="1421598at2759"/>